<reference evidence="2 3" key="1">
    <citation type="submission" date="2014-04" db="EMBL/GenBank/DDBJ databases">
        <authorList>
            <consortium name="DOE Joint Genome Institute"/>
            <person name="Kuo A."/>
            <person name="Martino E."/>
            <person name="Perotto S."/>
            <person name="Kohler A."/>
            <person name="Nagy L.G."/>
            <person name="Floudas D."/>
            <person name="Copeland A."/>
            <person name="Barry K.W."/>
            <person name="Cichocki N."/>
            <person name="Veneault-Fourrey C."/>
            <person name="LaButti K."/>
            <person name="Lindquist E.A."/>
            <person name="Lipzen A."/>
            <person name="Lundell T."/>
            <person name="Morin E."/>
            <person name="Murat C."/>
            <person name="Sun H."/>
            <person name="Tunlid A."/>
            <person name="Henrissat B."/>
            <person name="Grigoriev I.V."/>
            <person name="Hibbett D.S."/>
            <person name="Martin F."/>
            <person name="Nordberg H.P."/>
            <person name="Cantor M.N."/>
            <person name="Hua S.X."/>
        </authorList>
    </citation>
    <scope>NUCLEOTIDE SEQUENCE [LARGE SCALE GENOMIC DNA]</scope>
    <source>
        <strain evidence="2 3">Zn</strain>
    </source>
</reference>
<organism evidence="2 3">
    <name type="scientific">Oidiodendron maius (strain Zn)</name>
    <dbReference type="NCBI Taxonomy" id="913774"/>
    <lineage>
        <taxon>Eukaryota</taxon>
        <taxon>Fungi</taxon>
        <taxon>Dikarya</taxon>
        <taxon>Ascomycota</taxon>
        <taxon>Pezizomycotina</taxon>
        <taxon>Leotiomycetes</taxon>
        <taxon>Leotiomycetes incertae sedis</taxon>
        <taxon>Myxotrichaceae</taxon>
        <taxon>Oidiodendron</taxon>
    </lineage>
</organism>
<feature type="compositionally biased region" description="Basic residues" evidence="1">
    <location>
        <begin position="33"/>
        <end position="50"/>
    </location>
</feature>
<dbReference type="AlphaFoldDB" id="A0A0C3DYK8"/>
<sequence>MVDQISGLPFGLPPASYAFASPPFAPPPTAHPPRPRPRPARPRAPARARARAAACAAPAPPPAPVFPPAPAAAAPAAAAEDAAAVGNDALALGVRRAADTPQFAELQSLVAREIELQTTLLVELEGCVAQIQRRIAALRGMDLENMPEPFMAQLLATQPENIAFPGGDDAEL</sequence>
<keyword evidence="3" id="KW-1185">Reference proteome</keyword>
<reference evidence="3" key="2">
    <citation type="submission" date="2015-01" db="EMBL/GenBank/DDBJ databases">
        <title>Evolutionary Origins and Diversification of the Mycorrhizal Mutualists.</title>
        <authorList>
            <consortium name="DOE Joint Genome Institute"/>
            <consortium name="Mycorrhizal Genomics Consortium"/>
            <person name="Kohler A."/>
            <person name="Kuo A."/>
            <person name="Nagy L.G."/>
            <person name="Floudas D."/>
            <person name="Copeland A."/>
            <person name="Barry K.W."/>
            <person name="Cichocki N."/>
            <person name="Veneault-Fourrey C."/>
            <person name="LaButti K."/>
            <person name="Lindquist E.A."/>
            <person name="Lipzen A."/>
            <person name="Lundell T."/>
            <person name="Morin E."/>
            <person name="Murat C."/>
            <person name="Riley R."/>
            <person name="Ohm R."/>
            <person name="Sun H."/>
            <person name="Tunlid A."/>
            <person name="Henrissat B."/>
            <person name="Grigoriev I.V."/>
            <person name="Hibbett D.S."/>
            <person name="Martin F."/>
        </authorList>
    </citation>
    <scope>NUCLEOTIDE SEQUENCE [LARGE SCALE GENOMIC DNA]</scope>
    <source>
        <strain evidence="3">Zn</strain>
    </source>
</reference>
<feature type="region of interest" description="Disordered" evidence="1">
    <location>
        <begin position="21"/>
        <end position="51"/>
    </location>
</feature>
<evidence type="ECO:0000313" key="2">
    <source>
        <dbReference type="EMBL" id="KIN07158.1"/>
    </source>
</evidence>
<dbReference type="HOGENOM" id="CLU_1555715_0_0_1"/>
<dbReference type="InParanoid" id="A0A0C3DYK8"/>
<gene>
    <name evidence="2" type="ORF">OIDMADRAFT_47065</name>
</gene>
<proteinExistence type="predicted"/>
<protein>
    <submittedName>
        <fullName evidence="2">Uncharacterized protein</fullName>
    </submittedName>
</protein>
<evidence type="ECO:0000256" key="1">
    <source>
        <dbReference type="SAM" id="MobiDB-lite"/>
    </source>
</evidence>
<dbReference type="EMBL" id="KN832870">
    <property type="protein sequence ID" value="KIN07158.1"/>
    <property type="molecule type" value="Genomic_DNA"/>
</dbReference>
<evidence type="ECO:0000313" key="3">
    <source>
        <dbReference type="Proteomes" id="UP000054321"/>
    </source>
</evidence>
<dbReference type="Proteomes" id="UP000054321">
    <property type="component" value="Unassembled WGS sequence"/>
</dbReference>
<accession>A0A0C3DYK8</accession>
<feature type="compositionally biased region" description="Pro residues" evidence="1">
    <location>
        <begin position="23"/>
        <end position="32"/>
    </location>
</feature>
<name>A0A0C3DYK8_OIDMZ</name>